<dbReference type="Reactome" id="R-XTR-2467813">
    <property type="pathway name" value="Separation of Sister Chromatids"/>
</dbReference>
<dbReference type="InterPro" id="IPR028386">
    <property type="entry name" value="CENP-C/Mif2/cnp3"/>
</dbReference>
<dbReference type="Xenbase" id="XB-GENE-6452278">
    <property type="gene designation" value="cenpc"/>
</dbReference>
<comment type="subunit">
    <text evidence="6">Oligomer. Component of the CENPA-NAC complex, at least composed of CENPA, CENPC, CENPH, CENPM, CENPN, CENPT and CENPU. The CENPA-NAC complex interacts with the CENPA-CAD complex, composed of CENPI, CENPK, CENPL, CENPO, CENPP, CENPQ, CENPR and CENPS. Binds to DAXX. Interacts with DNMT3B. Interacts directly with CENPA. Identified in a centromere complex containing histones H2A, H2B and H4, and at least CENPA, CENPB, CENPC, CENPT, CENPN, HJURP, SUPT16H, SSRP1 and RSF1. Interacts with MEIKIN.</text>
</comment>
<dbReference type="GeneID" id="100379894"/>
<dbReference type="Reactome" id="R-XTR-2500257">
    <property type="pathway name" value="Resolution of Sister Chromatid Cohesion"/>
</dbReference>
<dbReference type="Pfam" id="PF11699">
    <property type="entry name" value="CENP-C_C"/>
    <property type="match status" value="1"/>
</dbReference>
<evidence type="ECO:0000256" key="8">
    <source>
        <dbReference type="ARBA" id="ARBA00082151"/>
    </source>
</evidence>
<dbReference type="InterPro" id="IPR025974">
    <property type="entry name" value="Mif2/CENP-C_cupin"/>
</dbReference>
<comment type="function">
    <text evidence="5">Component of the CENPA-NAC (nucleosome-associated) complex, a complex that plays a central role in assembly of kinetochore proteins, mitotic progression and chromosome segregation. The CENPA-NAC complex recruits the CENPA-CAD (nucleosome distal) complex and may be involved in incorporation of newly synthesized CENPA into centromeres. CENPC recruits DNA methylation and DNMT3B to both centromeric and pericentromeric satellite repeats and regulates the histone code in these regions.</text>
</comment>
<feature type="compositionally biased region" description="Polar residues" evidence="10">
    <location>
        <begin position="704"/>
        <end position="715"/>
    </location>
</feature>
<dbReference type="InterPro" id="IPR011051">
    <property type="entry name" value="RmlC_Cupin_sf"/>
</dbReference>
<keyword evidence="13" id="KW-1185">Reference proteome</keyword>
<dbReference type="GO" id="GO:0051455">
    <property type="term" value="P:spindle attachment to meiosis I kinetochore"/>
    <property type="evidence" value="ECO:0000318"/>
    <property type="project" value="GO_Central"/>
</dbReference>
<evidence type="ECO:0000256" key="2">
    <source>
        <dbReference type="ARBA" id="ARBA00010291"/>
    </source>
</evidence>
<dbReference type="OMA" id="SSADEGC"/>
<dbReference type="RefSeq" id="XP_012810841.2">
    <property type="nucleotide sequence ID" value="XM_012955387.3"/>
</dbReference>
<dbReference type="SUPFAM" id="SSF51182">
    <property type="entry name" value="RmlC-like cupins"/>
    <property type="match status" value="1"/>
</dbReference>
<dbReference type="PANTHER" id="PTHR16684">
    <property type="entry name" value="CENTROMERE PROTEIN C"/>
    <property type="match status" value="1"/>
</dbReference>
<dbReference type="FunFam" id="2.60.120.10:FF:000033">
    <property type="entry name" value="Centromere protein C 1"/>
    <property type="match status" value="1"/>
</dbReference>
<evidence type="ECO:0000256" key="10">
    <source>
        <dbReference type="SAM" id="MobiDB-lite"/>
    </source>
</evidence>
<evidence type="ECO:0000256" key="4">
    <source>
        <dbReference type="ARBA" id="ARBA00023242"/>
    </source>
</evidence>
<dbReference type="Reactome" id="R-XTR-68877">
    <property type="pathway name" value="Mitotic Prometaphase"/>
</dbReference>
<reference evidence="12" key="1">
    <citation type="journal article" date="2010" name="Science">
        <title>The genome of the Western clawed frog Xenopus tropicalis.</title>
        <authorList>
            <person name="Hellsten U."/>
            <person name="Harland R.M."/>
            <person name="Gilchrist M.J."/>
            <person name="Hendrix D."/>
            <person name="Jurka J."/>
            <person name="Kapitonov V."/>
            <person name="Ovcharenko I."/>
            <person name="Putnam N.H."/>
            <person name="Shu S."/>
            <person name="Taher L."/>
            <person name="Blitz I.L."/>
            <person name="Blumberg B."/>
            <person name="Dichmann D.S."/>
            <person name="Dubchak I."/>
            <person name="Amaya E."/>
            <person name="Detter J.C."/>
            <person name="Fletcher R."/>
            <person name="Gerhard D.S."/>
            <person name="Goodstein D."/>
            <person name="Graves T."/>
            <person name="Grigoriev I.V."/>
            <person name="Grimwood J."/>
            <person name="Kawashima T."/>
            <person name="Lindquist E."/>
            <person name="Lucas S.M."/>
            <person name="Mead P.E."/>
            <person name="Mitros T."/>
            <person name="Ogino H."/>
            <person name="Ohta Y."/>
            <person name="Poliakov A.V."/>
            <person name="Pollet N."/>
            <person name="Robert J."/>
            <person name="Salamov A."/>
            <person name="Sater A.K."/>
            <person name="Schmutz J."/>
            <person name="Terry A."/>
            <person name="Vize P.D."/>
            <person name="Warren W.C."/>
            <person name="Wells D."/>
            <person name="Wills A."/>
            <person name="Wilson R.K."/>
            <person name="Zimmerman L.B."/>
            <person name="Zorn A.M."/>
            <person name="Grainger R."/>
            <person name="Grammer T."/>
            <person name="Khokha M.K."/>
            <person name="Richardson P.M."/>
            <person name="Rokhsar D.S."/>
        </authorList>
    </citation>
    <scope>NUCLEOTIDE SEQUENCE [LARGE SCALE GENOMIC DNA]</scope>
    <source>
        <strain evidence="12">Nigerian</strain>
    </source>
</reference>
<feature type="region of interest" description="Disordered" evidence="10">
    <location>
        <begin position="698"/>
        <end position="814"/>
    </location>
</feature>
<evidence type="ECO:0000313" key="12">
    <source>
        <dbReference type="Ensembl" id="ENSXETP00000054728"/>
    </source>
</evidence>
<evidence type="ECO:0000313" key="15">
    <source>
        <dbReference type="Xenbase" id="XB-GENE-6452278"/>
    </source>
</evidence>
<dbReference type="GO" id="GO:0051315">
    <property type="term" value="P:attachment of mitotic spindle microtubules to kinetochore"/>
    <property type="evidence" value="ECO:0000318"/>
    <property type="project" value="GO_Central"/>
</dbReference>
<feature type="compositionally biased region" description="Polar residues" evidence="10">
    <location>
        <begin position="798"/>
        <end position="811"/>
    </location>
</feature>
<dbReference type="InterPro" id="IPR014710">
    <property type="entry name" value="RmlC-like_jellyroll"/>
</dbReference>
<feature type="compositionally biased region" description="Basic residues" evidence="10">
    <location>
        <begin position="716"/>
        <end position="735"/>
    </location>
</feature>
<dbReference type="Reactome" id="R-XTR-9648025">
    <property type="pathway name" value="EML4 and NUDC in mitotic spindle formation"/>
</dbReference>
<evidence type="ECO:0000256" key="9">
    <source>
        <dbReference type="ARBA" id="ARBA00083562"/>
    </source>
</evidence>
<evidence type="ECO:0000313" key="13">
    <source>
        <dbReference type="Proteomes" id="UP000008143"/>
    </source>
</evidence>
<feature type="compositionally biased region" description="Polar residues" evidence="10">
    <location>
        <begin position="750"/>
        <end position="783"/>
    </location>
</feature>
<dbReference type="GO" id="GO:0051382">
    <property type="term" value="P:kinetochore assembly"/>
    <property type="evidence" value="ECO:0000318"/>
    <property type="project" value="GO_Central"/>
</dbReference>
<dbReference type="Ensembl" id="ENSXETT00000054728">
    <property type="protein sequence ID" value="ENSXETP00000054728"/>
    <property type="gene ID" value="ENSXETG00000031099"/>
</dbReference>
<keyword evidence="3" id="KW-0238">DNA-binding</keyword>
<dbReference type="OrthoDB" id="1939643at2759"/>
<dbReference type="PANTHER" id="PTHR16684:SF11">
    <property type="entry name" value="CENTROMERE PROTEIN C"/>
    <property type="match status" value="1"/>
</dbReference>
<comment type="subcellular location">
    <subcellularLocation>
        <location evidence="1">Nucleus</location>
    </subcellularLocation>
</comment>
<evidence type="ECO:0000256" key="3">
    <source>
        <dbReference type="ARBA" id="ARBA00023125"/>
    </source>
</evidence>
<evidence type="ECO:0000256" key="7">
    <source>
        <dbReference type="ARBA" id="ARBA00068530"/>
    </source>
</evidence>
<keyword evidence="4" id="KW-0539">Nucleus</keyword>
<evidence type="ECO:0000256" key="5">
    <source>
        <dbReference type="ARBA" id="ARBA00053516"/>
    </source>
</evidence>
<name>F6PXD7_XENTR</name>
<evidence type="ECO:0000313" key="14">
    <source>
        <dbReference type="RefSeq" id="XP_012810841.2"/>
    </source>
</evidence>
<feature type="region of interest" description="Disordered" evidence="10">
    <location>
        <begin position="892"/>
        <end position="934"/>
    </location>
</feature>
<evidence type="ECO:0000256" key="1">
    <source>
        <dbReference type="ARBA" id="ARBA00004123"/>
    </source>
</evidence>
<dbReference type="AGR" id="Xenbase:XB-GENE-6452278"/>
<dbReference type="CTD" id="1060"/>
<dbReference type="Reactome" id="R-XTR-5663220">
    <property type="pathway name" value="RHO GTPases Activate Formins"/>
</dbReference>
<feature type="compositionally biased region" description="Basic residues" evidence="10">
    <location>
        <begin position="188"/>
        <end position="197"/>
    </location>
</feature>
<organism evidence="12">
    <name type="scientific">Xenopus tropicalis</name>
    <name type="common">Western clawed frog</name>
    <name type="synonym">Silurana tropicalis</name>
    <dbReference type="NCBI Taxonomy" id="8364"/>
    <lineage>
        <taxon>Eukaryota</taxon>
        <taxon>Metazoa</taxon>
        <taxon>Chordata</taxon>
        <taxon>Craniata</taxon>
        <taxon>Vertebrata</taxon>
        <taxon>Euteleostomi</taxon>
        <taxon>Amphibia</taxon>
        <taxon>Batrachia</taxon>
        <taxon>Anura</taxon>
        <taxon>Pipoidea</taxon>
        <taxon>Pipidae</taxon>
        <taxon>Xenopodinae</taxon>
        <taxon>Xenopus</taxon>
        <taxon>Silurana</taxon>
    </lineage>
</organism>
<dbReference type="Gene3D" id="2.60.120.10">
    <property type="entry name" value="Jelly Rolls"/>
    <property type="match status" value="1"/>
</dbReference>
<feature type="compositionally biased region" description="Basic residues" evidence="10">
    <location>
        <begin position="897"/>
        <end position="908"/>
    </location>
</feature>
<dbReference type="Reactome" id="R-XTR-141444">
    <property type="pathway name" value="Amplification of signal from unattached kinetochores via a MAD2 inhibitory signal"/>
</dbReference>
<dbReference type="GO" id="GO:0019237">
    <property type="term" value="F:centromeric DNA binding"/>
    <property type="evidence" value="ECO:0000318"/>
    <property type="project" value="GO_Central"/>
</dbReference>
<feature type="region of interest" description="Disordered" evidence="10">
    <location>
        <begin position="184"/>
        <end position="210"/>
    </location>
</feature>
<feature type="domain" description="Mif2/CENP-C cupin" evidence="11">
    <location>
        <begin position="1295"/>
        <end position="1374"/>
    </location>
</feature>
<dbReference type="Reactome" id="R-XTR-606279">
    <property type="pathway name" value="Deposition of new CENPA-containing nucleosomes at the centromere"/>
</dbReference>
<evidence type="ECO:0000259" key="11">
    <source>
        <dbReference type="Pfam" id="PF11699"/>
    </source>
</evidence>
<comment type="similarity">
    <text evidence="2">Belongs to the CENP-C/MIF2 family.</text>
</comment>
<accession>F6PXD7</accession>
<dbReference type="GO" id="GO:0000776">
    <property type="term" value="C:kinetochore"/>
    <property type="evidence" value="ECO:0007669"/>
    <property type="project" value="InterPro"/>
</dbReference>
<dbReference type="GeneTree" id="ENSGT00390000016737"/>
<evidence type="ECO:0000256" key="6">
    <source>
        <dbReference type="ARBA" id="ARBA00064952"/>
    </source>
</evidence>
<dbReference type="Proteomes" id="UP000008143">
    <property type="component" value="Chromosome 1"/>
</dbReference>
<sequence length="1377" mass="153971">MEQQRFKNVYRPRYLYGDRLQEPQKTRPGQNILSAIKNCFEDANSQVYFKKPGQIMGMNSLLSLESGNTMIDSESGEEENTEQIPLGDEGVVLLGKEHIKAATKPGVVRNLVKSLDQTYILEQSAVQNPASPTITLPTKKRLSFRNLTEPDANNIKGMRMFEKDPMCTTEEKQSEIQHNFMAAEKKNHASPHKKRKTLTGFNEKRRPSNVVSYTQNPLSLQQDEIENDEDEFLIAEVDSIVVDSWISNPKKSKSDLPGSMSARSRKSQLVLEEAKSIQRNICDRDHVLSKELSSENVSYGHNANMSPNKRGSAIKRNLSQRFSENDFDCSDEVQHLQQTLSNSQVVSQLASQGIFMNTATRVDVQSPNEKITRLRKNADLPGAKEEVKLPKTKVMSTSKSGHIKEIDIGGSFQKQKKQSDLQSVELTHSLKDAADFERSDVEEGKKHANVTNFDYHKEDKAETCLPKKALCKSNHAVVSVGKRSIAKKTVQSSAFEQTVDKPEMLEKTWETEGVVPLVNSQKSEKRNHLFEIRNPRSPVCSMFLQAATQGHASRYSIVPEAPGFDTPHQGEEDENDFVFDDAALLDCDPLISIPRKGKPVPLKKTLLPESDTDALQHVMEQDKNVSAIEQNKQVTPKKKSTKENPTLSRRLTLNAEKLLGEVDNGVITHRYKGRNVKSASVHGLDELEENVDNCALSDEHDLQKTSSKKQALSKTNKGKPVKKAQKKKQTQKTKSKPSLLNRNKNDGQGAVNSDTGSSEEVCTSAEIQKPSTSAQISINSKVASPTKRDIFSSEENENPNVTNTRRASSSYKRVKTKDIKNLQFPEIVSPQDLKQTSVPNQRLQAVNAAEKVINTPCDQMESGRRQRISRPPSQWWIVSPSQKVAELPPKTLENKKNKLKNKKGTKKGKIPDANEGKGFTVTTPSKVQTPLKKGNKRQLKGILPADDDCAVIPVTKSAIIPNVCDNTEVQDSEMYEDLQKMPKSIVKKNNRRSKKLISSEEECADFSEDDEHLDNVCQVPQAQESQVLTLYKLMADSQKHNFRGSVATYLDSCDESPDFVDQASERSSESDSDCITNGIKAGKTLMSTSKDAQLEEIKLTPRLQSTNSEGIDKPNPRSHQKYREDLYTSTVGSGPALPRTVCLTSANERPITYEPYTSSSGSEIEYGTQLHQEKIIQPSKTPNVRRSKRTRVKPLAYWKGERVNYKIRPSGGFLVEGVVPPAEVEPPRKALAKRRVYRKQKGDIPTCVEPPKDDYLEPANVIDVATGTITSIECVCTSEDCFYHWPDKPVSICKSISTSDFSTGKVKIGPLQEKGLQYVCLHTIVFYIMTGSVQLTLHLTTYNLKTGDFFYIPPGNMYKITNLLNEDALLIFTQIKG</sequence>
<dbReference type="Bgee" id="ENSXETG00000031099">
    <property type="expression patterns" value="Expressed in testis and 12 other cell types or tissues"/>
</dbReference>
<dbReference type="GO" id="GO:0005634">
    <property type="term" value="C:nucleus"/>
    <property type="evidence" value="ECO:0007669"/>
    <property type="project" value="UniProtKB-SubCell"/>
</dbReference>
<dbReference type="HOGENOM" id="CLU_276303_0_0_1"/>
<gene>
    <name evidence="12 14 15" type="primary">cenpc</name>
</gene>
<reference evidence="12" key="2">
    <citation type="submission" date="2011-07" db="UniProtKB">
        <authorList>
            <consortium name="Ensembl"/>
        </authorList>
    </citation>
    <scope>IDENTIFICATION</scope>
</reference>
<proteinExistence type="inferred from homology"/>
<reference evidence="14" key="3">
    <citation type="submission" date="2025-04" db="UniProtKB">
        <authorList>
            <consortium name="RefSeq"/>
        </authorList>
    </citation>
    <scope>IDENTIFICATION</scope>
    <source>
        <strain evidence="14">Nigerian</strain>
        <tissue evidence="14">Liver and blood</tissue>
    </source>
</reference>
<protein>
    <recommendedName>
        <fullName evidence="7">Centromere protein C</fullName>
    </recommendedName>
    <alternativeName>
        <fullName evidence="8">Centromere autoantigen C</fullName>
    </alternativeName>
    <alternativeName>
        <fullName evidence="9">Centromere protein C 1</fullName>
    </alternativeName>
</protein>
<dbReference type="GO" id="GO:0005721">
    <property type="term" value="C:pericentric heterochromatin"/>
    <property type="evidence" value="ECO:0007669"/>
    <property type="project" value="UniProtKB-ARBA"/>
</dbReference>